<accession>A0AC34F7Y0</accession>
<proteinExistence type="predicted"/>
<dbReference type="Proteomes" id="UP000887579">
    <property type="component" value="Unplaced"/>
</dbReference>
<name>A0AC34F7Y0_9BILA</name>
<reference evidence="2" key="1">
    <citation type="submission" date="2022-11" db="UniProtKB">
        <authorList>
            <consortium name="WormBaseParasite"/>
        </authorList>
    </citation>
    <scope>IDENTIFICATION</scope>
</reference>
<sequence length="133" mass="15273">MATKDHYLRDKLSIGFDEVLSDQYSNLNLNHNYQSLHADNIQSKKVANNSRKNENYAQHEFKKSKNAKNSTLSLHIAAYENTIETDAAAIFNVDETEFFKNKNDKTTLIKKWENTKKVFADSSSLIQVTISKI</sequence>
<evidence type="ECO:0000313" key="2">
    <source>
        <dbReference type="WBParaSite" id="ES5_v2.g13304.t1"/>
    </source>
</evidence>
<evidence type="ECO:0000313" key="1">
    <source>
        <dbReference type="Proteomes" id="UP000887579"/>
    </source>
</evidence>
<organism evidence="1 2">
    <name type="scientific">Panagrolaimus sp. ES5</name>
    <dbReference type="NCBI Taxonomy" id="591445"/>
    <lineage>
        <taxon>Eukaryota</taxon>
        <taxon>Metazoa</taxon>
        <taxon>Ecdysozoa</taxon>
        <taxon>Nematoda</taxon>
        <taxon>Chromadorea</taxon>
        <taxon>Rhabditida</taxon>
        <taxon>Tylenchina</taxon>
        <taxon>Panagrolaimomorpha</taxon>
        <taxon>Panagrolaimoidea</taxon>
        <taxon>Panagrolaimidae</taxon>
        <taxon>Panagrolaimus</taxon>
    </lineage>
</organism>
<dbReference type="WBParaSite" id="ES5_v2.g13304.t1">
    <property type="protein sequence ID" value="ES5_v2.g13304.t1"/>
    <property type="gene ID" value="ES5_v2.g13304"/>
</dbReference>
<protein>
    <submittedName>
        <fullName evidence="2">Uncharacterized protein</fullName>
    </submittedName>
</protein>